<accession>A0A0S4N700</accession>
<dbReference type="GO" id="GO:0004674">
    <property type="term" value="F:protein serine/threonine kinase activity"/>
    <property type="evidence" value="ECO:0007669"/>
    <property type="project" value="UniProtKB-KW"/>
</dbReference>
<evidence type="ECO:0000256" key="1">
    <source>
        <dbReference type="ARBA" id="ARBA00022527"/>
    </source>
</evidence>
<evidence type="ECO:0000259" key="2">
    <source>
        <dbReference type="Pfam" id="PF13581"/>
    </source>
</evidence>
<accession>A0A0P1MHH9</accession>
<feature type="domain" description="Histidine kinase/HSP90-like ATPase" evidence="2">
    <location>
        <begin position="16"/>
        <end position="139"/>
    </location>
</feature>
<dbReference type="Gene3D" id="3.30.565.10">
    <property type="entry name" value="Histidine kinase-like ATPase, C-terminal domain"/>
    <property type="match status" value="1"/>
</dbReference>
<accession>A0A0P1M7M5</accession>
<reference evidence="3 6" key="1">
    <citation type="submission" date="2015-11" db="EMBL/GenBank/DDBJ databases">
        <authorList>
            <person name="Varghese N."/>
        </authorList>
    </citation>
    <scope>NUCLEOTIDE SEQUENCE [LARGE SCALE GENOMIC DNA]</scope>
    <source>
        <strain evidence="3 6">JGI-8</strain>
    </source>
</reference>
<dbReference type="AlphaFoldDB" id="A0A0P1M7M5"/>
<dbReference type="RefSeq" id="WP_047133565.1">
    <property type="nucleotide sequence ID" value="NZ_CZVI01000003.1"/>
</dbReference>
<accession>A0A0P1LL15</accession>
<accession>A0A0P1LBU1</accession>
<keyword evidence="1" id="KW-0723">Serine/threonine-protein kinase</keyword>
<keyword evidence="4" id="KW-0418">Kinase</keyword>
<dbReference type="STRING" id="1633631.GCA_001442925_01671"/>
<accession>A0A0P1LQB4</accession>
<dbReference type="SUPFAM" id="SSF55874">
    <property type="entry name" value="ATPase domain of HSP90 chaperone/DNA topoisomerase II/histidine kinase"/>
    <property type="match status" value="1"/>
</dbReference>
<sequence length="147" mass="16929">MKKTASIKPKIELAEFPSKDSSLKKFERFFEGLRRKYKISDDDYHRIYLASSEAFINAIVHGNKRDPNKKVRVKFKVFKRSFEIEIQDEGEGFTPEGVPDPTVDENLLKESGRGVFIMQAFADVVKFHKTKSGMKVIIKIKKRSSAL</sequence>
<keyword evidence="6" id="KW-1185">Reference proteome</keyword>
<dbReference type="InterPro" id="IPR050267">
    <property type="entry name" value="Anti-sigma-factor_SerPK"/>
</dbReference>
<dbReference type="Proteomes" id="UP000182011">
    <property type="component" value="Unassembled WGS sequence"/>
</dbReference>
<evidence type="ECO:0000313" key="4">
    <source>
        <dbReference type="EMBL" id="CUU07015.1"/>
    </source>
</evidence>
<dbReference type="Proteomes" id="UP000182200">
    <property type="component" value="Unassembled WGS sequence"/>
</dbReference>
<keyword evidence="4" id="KW-0808">Transferase</keyword>
<dbReference type="EMBL" id="CZVI01000003">
    <property type="protein sequence ID" value="CUS80436.1"/>
    <property type="molecule type" value="Genomic_DNA"/>
</dbReference>
<dbReference type="Pfam" id="PF13581">
    <property type="entry name" value="HATPase_c_2"/>
    <property type="match status" value="1"/>
</dbReference>
<dbReference type="InterPro" id="IPR036890">
    <property type="entry name" value="HATPase_C_sf"/>
</dbReference>
<protein>
    <submittedName>
        <fullName evidence="4">Serine/threonine-protein kinase RsbW</fullName>
    </submittedName>
</protein>
<dbReference type="PANTHER" id="PTHR35526">
    <property type="entry name" value="ANTI-SIGMA-F FACTOR RSBW-RELATED"/>
    <property type="match status" value="1"/>
</dbReference>
<dbReference type="InterPro" id="IPR003594">
    <property type="entry name" value="HATPase_dom"/>
</dbReference>
<evidence type="ECO:0000313" key="6">
    <source>
        <dbReference type="Proteomes" id="UP000182200"/>
    </source>
</evidence>
<accession>A0A0P1MMF4</accession>
<proteinExistence type="predicted"/>
<dbReference type="EMBL" id="FAOP01000006">
    <property type="protein sequence ID" value="CUU07015.1"/>
    <property type="molecule type" value="Genomic_DNA"/>
</dbReference>
<dbReference type="PANTHER" id="PTHR35526:SF3">
    <property type="entry name" value="ANTI-SIGMA-F FACTOR RSBW"/>
    <property type="match status" value="1"/>
</dbReference>
<gene>
    <name evidence="4" type="ORF">JGI4_01676</name>
    <name evidence="3" type="ORF">JGI8_00416</name>
</gene>
<evidence type="ECO:0000313" key="3">
    <source>
        <dbReference type="EMBL" id="CUS80436.1"/>
    </source>
</evidence>
<name>A0A0P1M7M5_9BACT</name>
<evidence type="ECO:0000313" key="5">
    <source>
        <dbReference type="Proteomes" id="UP000182011"/>
    </source>
</evidence>
<reference evidence="4 5" key="2">
    <citation type="submission" date="2015-11" db="EMBL/GenBank/DDBJ databases">
        <authorList>
            <person name="Zhang Y."/>
            <person name="Guo Z."/>
        </authorList>
    </citation>
    <scope>NUCLEOTIDE SEQUENCE [LARGE SCALE GENOMIC DNA]</scope>
    <source>
        <strain evidence="4">JGI-4</strain>
    </source>
</reference>
<dbReference type="CDD" id="cd16936">
    <property type="entry name" value="HATPase_RsbW-like"/>
    <property type="match status" value="1"/>
</dbReference>
<accession>A0A0P1P3K8</accession>
<organism evidence="4 5">
    <name type="scientific">Candidatus Kryptonium thompsonii</name>
    <dbReference type="NCBI Taxonomy" id="1633631"/>
    <lineage>
        <taxon>Bacteria</taxon>
        <taxon>Pseudomonadati</taxon>
        <taxon>Candidatus Kryptoniota</taxon>
        <taxon>Candidatus Kryptonium</taxon>
    </lineage>
</organism>
<accession>A0A0N7MV81</accession>
<dbReference type="OrthoDB" id="9768808at2"/>